<evidence type="ECO:0000256" key="5">
    <source>
        <dbReference type="ARBA" id="ARBA00022989"/>
    </source>
</evidence>
<evidence type="ECO:0000313" key="10">
    <source>
        <dbReference type="Proteomes" id="UP000464314"/>
    </source>
</evidence>
<dbReference type="RefSeq" id="WP_161840559.1">
    <property type="nucleotide sequence ID" value="NZ_CP048000.1"/>
</dbReference>
<evidence type="ECO:0000256" key="2">
    <source>
        <dbReference type="ARBA" id="ARBA00007362"/>
    </source>
</evidence>
<evidence type="ECO:0000259" key="8">
    <source>
        <dbReference type="Pfam" id="PF00892"/>
    </source>
</evidence>
<dbReference type="SUPFAM" id="SSF103481">
    <property type="entry name" value="Multidrug resistance efflux transporter EmrE"/>
    <property type="match status" value="2"/>
</dbReference>
<keyword evidence="5 7" id="KW-1133">Transmembrane helix</keyword>
<keyword evidence="3" id="KW-1003">Cell membrane</keyword>
<dbReference type="PANTHER" id="PTHR32322:SF18">
    <property type="entry name" value="S-ADENOSYLMETHIONINE_S-ADENOSYLHOMOCYSTEINE TRANSPORTER"/>
    <property type="match status" value="1"/>
</dbReference>
<proteinExistence type="inferred from homology"/>
<evidence type="ECO:0000256" key="1">
    <source>
        <dbReference type="ARBA" id="ARBA00004651"/>
    </source>
</evidence>
<dbReference type="InterPro" id="IPR050638">
    <property type="entry name" value="AA-Vitamin_Transporters"/>
</dbReference>
<feature type="transmembrane region" description="Helical" evidence="7">
    <location>
        <begin position="276"/>
        <end position="292"/>
    </location>
</feature>
<dbReference type="EMBL" id="CP048000">
    <property type="protein sequence ID" value="QHQ63751.1"/>
    <property type="molecule type" value="Genomic_DNA"/>
</dbReference>
<dbReference type="Proteomes" id="UP000464314">
    <property type="component" value="Chromosome"/>
</dbReference>
<feature type="transmembrane region" description="Helical" evidence="7">
    <location>
        <begin position="40"/>
        <end position="58"/>
    </location>
</feature>
<evidence type="ECO:0000256" key="4">
    <source>
        <dbReference type="ARBA" id="ARBA00022692"/>
    </source>
</evidence>
<feature type="domain" description="EamA" evidence="8">
    <location>
        <begin position="11"/>
        <end position="143"/>
    </location>
</feature>
<feature type="transmembrane region" description="Helical" evidence="7">
    <location>
        <begin position="12"/>
        <end position="34"/>
    </location>
</feature>
<feature type="transmembrane region" description="Helical" evidence="7">
    <location>
        <begin position="93"/>
        <end position="115"/>
    </location>
</feature>
<feature type="transmembrane region" description="Helical" evidence="7">
    <location>
        <begin position="152"/>
        <end position="170"/>
    </location>
</feature>
<dbReference type="InterPro" id="IPR000620">
    <property type="entry name" value="EamA_dom"/>
</dbReference>
<evidence type="ECO:0000256" key="6">
    <source>
        <dbReference type="ARBA" id="ARBA00023136"/>
    </source>
</evidence>
<evidence type="ECO:0000313" key="9">
    <source>
        <dbReference type="EMBL" id="QHQ63751.1"/>
    </source>
</evidence>
<dbReference type="Pfam" id="PF00892">
    <property type="entry name" value="EamA"/>
    <property type="match status" value="2"/>
</dbReference>
<comment type="subcellular location">
    <subcellularLocation>
        <location evidence="1">Cell membrane</location>
        <topology evidence="1">Multi-pass membrane protein</topology>
    </subcellularLocation>
</comment>
<dbReference type="KEGG" id="anr:Ana3638_13545"/>
<name>A0A6P1TUU7_9FIRM</name>
<feature type="transmembrane region" description="Helical" evidence="7">
    <location>
        <begin position="253"/>
        <end position="270"/>
    </location>
</feature>
<evidence type="ECO:0000256" key="7">
    <source>
        <dbReference type="SAM" id="Phobius"/>
    </source>
</evidence>
<reference evidence="9 10" key="1">
    <citation type="submission" date="2020-01" db="EMBL/GenBank/DDBJ databases">
        <title>Genome analysis of Anaerocolumna sp. CBA3638.</title>
        <authorList>
            <person name="Kim J."/>
            <person name="Roh S.W."/>
        </authorList>
    </citation>
    <scope>NUCLEOTIDE SEQUENCE [LARGE SCALE GENOMIC DNA]</scope>
    <source>
        <strain evidence="9 10">CBA3638</strain>
    </source>
</reference>
<keyword evidence="6 7" id="KW-0472">Membrane</keyword>
<organism evidence="9 10">
    <name type="scientific">Anaerocolumna sedimenticola</name>
    <dbReference type="NCBI Taxonomy" id="2696063"/>
    <lineage>
        <taxon>Bacteria</taxon>
        <taxon>Bacillati</taxon>
        <taxon>Bacillota</taxon>
        <taxon>Clostridia</taxon>
        <taxon>Lachnospirales</taxon>
        <taxon>Lachnospiraceae</taxon>
        <taxon>Anaerocolumna</taxon>
    </lineage>
</organism>
<keyword evidence="10" id="KW-1185">Reference proteome</keyword>
<dbReference type="GO" id="GO:0005886">
    <property type="term" value="C:plasma membrane"/>
    <property type="evidence" value="ECO:0007669"/>
    <property type="project" value="UniProtKB-SubCell"/>
</dbReference>
<feature type="domain" description="EamA" evidence="8">
    <location>
        <begin position="155"/>
        <end position="291"/>
    </location>
</feature>
<gene>
    <name evidence="9" type="ORF">Ana3638_13545</name>
</gene>
<dbReference type="InterPro" id="IPR037185">
    <property type="entry name" value="EmrE-like"/>
</dbReference>
<keyword evidence="4 7" id="KW-0812">Transmembrane</keyword>
<feature type="transmembrane region" description="Helical" evidence="7">
    <location>
        <begin position="220"/>
        <end position="241"/>
    </location>
</feature>
<dbReference type="AlphaFoldDB" id="A0A6P1TUU7"/>
<evidence type="ECO:0000256" key="3">
    <source>
        <dbReference type="ARBA" id="ARBA00022475"/>
    </source>
</evidence>
<feature type="transmembrane region" description="Helical" evidence="7">
    <location>
        <begin position="127"/>
        <end position="146"/>
    </location>
</feature>
<feature type="transmembrane region" description="Helical" evidence="7">
    <location>
        <begin position="191"/>
        <end position="208"/>
    </location>
</feature>
<comment type="similarity">
    <text evidence="2">Belongs to the EamA transporter family.</text>
</comment>
<feature type="transmembrane region" description="Helical" evidence="7">
    <location>
        <begin position="70"/>
        <end position="87"/>
    </location>
</feature>
<accession>A0A6P1TUU7</accession>
<protein>
    <submittedName>
        <fullName evidence="9">EamA family transporter</fullName>
    </submittedName>
</protein>
<sequence length="315" mass="34983">MTSFKANSNLAGHITAIFTVIIWGTTFISTKVLLNTFTPVEILFIRFTIGYLVLFLLSPHRVKMKDNKHELLFIGAGLSGVTLYFLLENIALTYTFASNVGIVVSIAPIFTAVLAHMFLDGEKLKPSFFAGFLIAMAGIFLISYNGSTELKLNPLGDILAILAAFVWGFYSIFSKKISSLGYPTITATRKIFFYGLLFMLPSLFYFNVDITWNQFLKPINLLNILYLGFGASALCFVTWNLAAKLLGAVKASVYIYIVPVITVIVSFLILHEKITVVSAFGILLTLLGLIFSESKSKIKIEQIPILNKSFINIHK</sequence>
<dbReference type="PANTHER" id="PTHR32322">
    <property type="entry name" value="INNER MEMBRANE TRANSPORTER"/>
    <property type="match status" value="1"/>
</dbReference>